<evidence type="ECO:0000313" key="7">
    <source>
        <dbReference type="Proteomes" id="UP000683925"/>
    </source>
</evidence>
<keyword evidence="2 5" id="KW-0812">Transmembrane</keyword>
<dbReference type="InterPro" id="IPR006214">
    <property type="entry name" value="Bax_inhibitor_1-related"/>
</dbReference>
<comment type="subcellular location">
    <subcellularLocation>
        <location evidence="1">Membrane</location>
        <topology evidence="1">Multi-pass membrane protein</topology>
    </subcellularLocation>
</comment>
<keyword evidence="3 5" id="KW-1133">Transmembrane helix</keyword>
<name>A0A8S1TMM2_PAROT</name>
<comment type="caution">
    <text evidence="6">The sequence shown here is derived from an EMBL/GenBank/DDBJ whole genome shotgun (WGS) entry which is preliminary data.</text>
</comment>
<evidence type="ECO:0000256" key="2">
    <source>
        <dbReference type="ARBA" id="ARBA00022692"/>
    </source>
</evidence>
<proteinExistence type="inferred from homology"/>
<reference evidence="6" key="1">
    <citation type="submission" date="2021-01" db="EMBL/GenBank/DDBJ databases">
        <authorList>
            <consortium name="Genoscope - CEA"/>
            <person name="William W."/>
        </authorList>
    </citation>
    <scope>NUCLEOTIDE SEQUENCE</scope>
</reference>
<dbReference type="Proteomes" id="UP000683925">
    <property type="component" value="Unassembled WGS sequence"/>
</dbReference>
<protein>
    <submittedName>
        <fullName evidence="6">Uncharacterized protein</fullName>
    </submittedName>
</protein>
<evidence type="ECO:0000256" key="3">
    <source>
        <dbReference type="ARBA" id="ARBA00022989"/>
    </source>
</evidence>
<feature type="transmembrane region" description="Helical" evidence="5">
    <location>
        <begin position="83"/>
        <end position="104"/>
    </location>
</feature>
<keyword evidence="7" id="KW-1185">Reference proteome</keyword>
<dbReference type="OMA" id="SIRMGKF"/>
<sequence>MNNNNNNRYYSDDPNQQLQYNQQTQFQQNPFDQNNKQPQQLAYQIGNANHAAFNNPMTISDSAYTGLVSSADSDIRAGFIVKVYAIMSFQLLITFLLILASYYFQNVRNAIINTSTIQYTPLTIFCFVIALVIEIAIFCCRKVARRVPLNYIFLIIFTLCFSTVVAAPCIICFELLSNGVQLVIIAASITFGITIMLTIYAWRTKSDYSAAGHFCFVLSMSILVMCIIGLFVRNIWFHLFICTICVIIYGGYIIYDTQLIIGNQSNQLSIDDYILAAMLLYIDIVILFLRILEILIIIFGKS</sequence>
<dbReference type="Pfam" id="PF01027">
    <property type="entry name" value="Bax1-I"/>
    <property type="match status" value="1"/>
</dbReference>
<evidence type="ECO:0000313" key="6">
    <source>
        <dbReference type="EMBL" id="CAD8152386.1"/>
    </source>
</evidence>
<dbReference type="AlphaFoldDB" id="A0A8S1TMM2"/>
<feature type="transmembrane region" description="Helical" evidence="5">
    <location>
        <begin position="182"/>
        <end position="202"/>
    </location>
</feature>
<dbReference type="PANTHER" id="PTHR23291:SF47">
    <property type="entry name" value="TRANSMEMBRANE BAX INHIBITOR MOTIF CONTAINING 7"/>
    <property type="match status" value="1"/>
</dbReference>
<organism evidence="6 7">
    <name type="scientific">Paramecium octaurelia</name>
    <dbReference type="NCBI Taxonomy" id="43137"/>
    <lineage>
        <taxon>Eukaryota</taxon>
        <taxon>Sar</taxon>
        <taxon>Alveolata</taxon>
        <taxon>Ciliophora</taxon>
        <taxon>Intramacronucleata</taxon>
        <taxon>Oligohymenophorea</taxon>
        <taxon>Peniculida</taxon>
        <taxon>Parameciidae</taxon>
        <taxon>Paramecium</taxon>
    </lineage>
</organism>
<comment type="similarity">
    <text evidence="5">Belongs to the BI1 family.</text>
</comment>
<evidence type="ECO:0000256" key="1">
    <source>
        <dbReference type="ARBA" id="ARBA00004141"/>
    </source>
</evidence>
<dbReference type="GO" id="GO:0016020">
    <property type="term" value="C:membrane"/>
    <property type="evidence" value="ECO:0007669"/>
    <property type="project" value="UniProtKB-SubCell"/>
</dbReference>
<feature type="transmembrane region" description="Helical" evidence="5">
    <location>
        <begin position="238"/>
        <end position="261"/>
    </location>
</feature>
<evidence type="ECO:0000256" key="4">
    <source>
        <dbReference type="ARBA" id="ARBA00023136"/>
    </source>
</evidence>
<evidence type="ECO:0000256" key="5">
    <source>
        <dbReference type="RuleBase" id="RU004379"/>
    </source>
</evidence>
<dbReference type="OrthoDB" id="7933078at2759"/>
<dbReference type="EMBL" id="CAJJDP010000026">
    <property type="protein sequence ID" value="CAD8152386.1"/>
    <property type="molecule type" value="Genomic_DNA"/>
</dbReference>
<accession>A0A8S1TMM2</accession>
<keyword evidence="4 5" id="KW-0472">Membrane</keyword>
<dbReference type="PANTHER" id="PTHR23291">
    <property type="entry name" value="BAX INHIBITOR-RELATED"/>
    <property type="match status" value="1"/>
</dbReference>
<gene>
    <name evidence="6" type="ORF">POCTA_138.1.T0260238</name>
</gene>
<feature type="transmembrane region" description="Helical" evidence="5">
    <location>
        <begin position="151"/>
        <end position="176"/>
    </location>
</feature>
<feature type="transmembrane region" description="Helical" evidence="5">
    <location>
        <begin position="116"/>
        <end position="139"/>
    </location>
</feature>
<feature type="transmembrane region" description="Helical" evidence="5">
    <location>
        <begin position="214"/>
        <end position="232"/>
    </location>
</feature>
<feature type="transmembrane region" description="Helical" evidence="5">
    <location>
        <begin position="273"/>
        <end position="299"/>
    </location>
</feature>